<organism evidence="1 2">
    <name type="scientific">Arachis hypogaea</name>
    <name type="common">Peanut</name>
    <dbReference type="NCBI Taxonomy" id="3818"/>
    <lineage>
        <taxon>Eukaryota</taxon>
        <taxon>Viridiplantae</taxon>
        <taxon>Streptophyta</taxon>
        <taxon>Embryophyta</taxon>
        <taxon>Tracheophyta</taxon>
        <taxon>Spermatophyta</taxon>
        <taxon>Magnoliopsida</taxon>
        <taxon>eudicotyledons</taxon>
        <taxon>Gunneridae</taxon>
        <taxon>Pentapetalae</taxon>
        <taxon>rosids</taxon>
        <taxon>fabids</taxon>
        <taxon>Fabales</taxon>
        <taxon>Fabaceae</taxon>
        <taxon>Papilionoideae</taxon>
        <taxon>50 kb inversion clade</taxon>
        <taxon>dalbergioids sensu lato</taxon>
        <taxon>Dalbergieae</taxon>
        <taxon>Pterocarpus clade</taxon>
        <taxon>Arachis</taxon>
    </lineage>
</organism>
<reference evidence="1 2" key="1">
    <citation type="submission" date="2019-01" db="EMBL/GenBank/DDBJ databases">
        <title>Sequencing of cultivated peanut Arachis hypogaea provides insights into genome evolution and oil improvement.</title>
        <authorList>
            <person name="Chen X."/>
        </authorList>
    </citation>
    <scope>NUCLEOTIDE SEQUENCE [LARGE SCALE GENOMIC DNA]</scope>
    <source>
        <strain evidence="2">cv. Fuhuasheng</strain>
        <tissue evidence="1">Leaves</tissue>
    </source>
</reference>
<proteinExistence type="predicted"/>
<dbReference type="EMBL" id="SDMP01000014">
    <property type="protein sequence ID" value="RYR14935.1"/>
    <property type="molecule type" value="Genomic_DNA"/>
</dbReference>
<dbReference type="AlphaFoldDB" id="A0A444ZL85"/>
<dbReference type="PANTHER" id="PTHR47481:SF22">
    <property type="entry name" value="RETROTRANSPOSON GAG DOMAIN-CONTAINING PROTEIN"/>
    <property type="match status" value="1"/>
</dbReference>
<name>A0A444ZL85_ARAHY</name>
<comment type="caution">
    <text evidence="1">The sequence shown here is derived from an EMBL/GenBank/DDBJ whole genome shotgun (WGS) entry which is preliminary data.</text>
</comment>
<gene>
    <name evidence="1" type="ORF">Ahy_B04g071659</name>
</gene>
<dbReference type="Proteomes" id="UP000289738">
    <property type="component" value="Chromosome B04"/>
</dbReference>
<evidence type="ECO:0000313" key="2">
    <source>
        <dbReference type="Proteomes" id="UP000289738"/>
    </source>
</evidence>
<sequence length="165" mass="18942">MQLKNKLSSIKIENSVNEYVLALKGTIDALASVGEQMRESDNVNAILNGLTKEPVSISVGELEALLLTHERMLERFRKQELFVQANMAQYTHNYNMIEQGSEEIFGIEEESFLREADFKMISSMEQDLMEEHRVDSFRMGLDLMEVRKIVSLRIVQDSVKTLIIV</sequence>
<protein>
    <submittedName>
        <fullName evidence="1">Uncharacterized protein</fullName>
    </submittedName>
</protein>
<evidence type="ECO:0000313" key="1">
    <source>
        <dbReference type="EMBL" id="RYR14935.1"/>
    </source>
</evidence>
<keyword evidence="2" id="KW-1185">Reference proteome</keyword>
<dbReference type="PANTHER" id="PTHR47481">
    <property type="match status" value="1"/>
</dbReference>
<accession>A0A444ZL85</accession>